<dbReference type="OMA" id="QHENEGA"/>
<dbReference type="Proteomes" id="UP000092993">
    <property type="component" value="Unassembled WGS sequence"/>
</dbReference>
<evidence type="ECO:0000313" key="3">
    <source>
        <dbReference type="Proteomes" id="UP000092993"/>
    </source>
</evidence>
<feature type="region of interest" description="Disordered" evidence="1">
    <location>
        <begin position="1"/>
        <end position="48"/>
    </location>
</feature>
<accession>A0A1C7MTP6</accession>
<dbReference type="EMBL" id="LUGG01000001">
    <property type="protein sequence ID" value="OBZ79839.1"/>
    <property type="molecule type" value="Genomic_DNA"/>
</dbReference>
<evidence type="ECO:0000313" key="2">
    <source>
        <dbReference type="EMBL" id="OBZ79839.1"/>
    </source>
</evidence>
<keyword evidence="3" id="KW-1185">Reference proteome</keyword>
<reference evidence="2 3" key="1">
    <citation type="submission" date="2016-03" db="EMBL/GenBank/DDBJ databases">
        <title>Whole genome sequencing of Grifola frondosa 9006-11.</title>
        <authorList>
            <person name="Min B."/>
            <person name="Park H."/>
            <person name="Kim J.-G."/>
            <person name="Cho H."/>
            <person name="Oh Y.-L."/>
            <person name="Kong W.-S."/>
            <person name="Choi I.-G."/>
        </authorList>
    </citation>
    <scope>NUCLEOTIDE SEQUENCE [LARGE SCALE GENOMIC DNA]</scope>
    <source>
        <strain evidence="2 3">9006-11</strain>
    </source>
</reference>
<gene>
    <name evidence="2" type="ORF">A0H81_00101</name>
</gene>
<protein>
    <submittedName>
        <fullName evidence="2">Uncharacterized protein</fullName>
    </submittedName>
</protein>
<proteinExistence type="predicted"/>
<dbReference type="AlphaFoldDB" id="A0A1C7MTP6"/>
<evidence type="ECO:0000256" key="1">
    <source>
        <dbReference type="SAM" id="MobiDB-lite"/>
    </source>
</evidence>
<dbReference type="OrthoDB" id="2754381at2759"/>
<comment type="caution">
    <text evidence="2">The sequence shown here is derived from an EMBL/GenBank/DDBJ whole genome shotgun (WGS) entry which is preliminary data.</text>
</comment>
<sequence length="277" mass="31369">MSTLDAEQGKLMDPNRPPSRPSSALSAASTESFTTYSDEEDEDEQWNPQYLHPRQLRSALRRDNGCCILCGKEHSLRVFRLVGQYDDNKNTNIMWLQRFALIPAHYDRDNLANLMTLCEPHAAAYRARVFRLLPCATFRKGMLTYTPPPYGAVQHEENQTSSTQEPIFQTDSELPLFDILIFLPDLMPPISPPESVLSGKQSEIPSSEASPRVLPSLLRLRIDPYIAYTATLEAVGKPYWPPPDGVLGAIEAECLEIRRKWNHSVAGRVQQLPSWCR</sequence>
<organism evidence="2 3">
    <name type="scientific">Grifola frondosa</name>
    <name type="common">Maitake</name>
    <name type="synonym">Polyporus frondosus</name>
    <dbReference type="NCBI Taxonomy" id="5627"/>
    <lineage>
        <taxon>Eukaryota</taxon>
        <taxon>Fungi</taxon>
        <taxon>Dikarya</taxon>
        <taxon>Basidiomycota</taxon>
        <taxon>Agaricomycotina</taxon>
        <taxon>Agaricomycetes</taxon>
        <taxon>Polyporales</taxon>
        <taxon>Grifolaceae</taxon>
        <taxon>Grifola</taxon>
    </lineage>
</organism>
<name>A0A1C7MTP6_GRIFR</name>